<dbReference type="InterPro" id="IPR004412">
    <property type="entry name" value="GatA"/>
</dbReference>
<feature type="active site" description="Charge relay system" evidence="7">
    <location>
        <position position="66"/>
    </location>
</feature>
<comment type="subunit">
    <text evidence="7">Subunit of the heterotrimeric GatCAB amidotransferase (AdT) complex, composed of A, B and C subunits.</text>
</comment>
<feature type="active site" description="Acyl-ester intermediate" evidence="7">
    <location>
        <position position="176"/>
    </location>
</feature>
<evidence type="ECO:0000256" key="6">
    <source>
        <dbReference type="ARBA" id="ARBA00047407"/>
    </source>
</evidence>
<evidence type="ECO:0000313" key="10">
    <source>
        <dbReference type="EMBL" id="KAF7431036.1"/>
    </source>
</evidence>
<dbReference type="GO" id="GO:0005524">
    <property type="term" value="F:ATP binding"/>
    <property type="evidence" value="ECO:0007669"/>
    <property type="project" value="UniProtKB-KW"/>
</dbReference>
<dbReference type="OrthoDB" id="421993at2759"/>
<dbReference type="GO" id="GO:0070681">
    <property type="term" value="P:glutaminyl-tRNAGln biosynthesis via transamidation"/>
    <property type="evidence" value="ECO:0007669"/>
    <property type="project" value="UniProtKB-UniRule"/>
</dbReference>
<organism evidence="10 11">
    <name type="scientific">Pleurotus ostreatus</name>
    <name type="common">Oyster mushroom</name>
    <name type="synonym">White-rot fungus</name>
    <dbReference type="NCBI Taxonomy" id="5322"/>
    <lineage>
        <taxon>Eukaryota</taxon>
        <taxon>Fungi</taxon>
        <taxon>Dikarya</taxon>
        <taxon>Basidiomycota</taxon>
        <taxon>Agaricomycotina</taxon>
        <taxon>Agaricomycetes</taxon>
        <taxon>Agaricomycetidae</taxon>
        <taxon>Agaricales</taxon>
        <taxon>Pleurotineae</taxon>
        <taxon>Pleurotaceae</taxon>
        <taxon>Pleurotus</taxon>
    </lineage>
</organism>
<keyword evidence="11" id="KW-1185">Reference proteome</keyword>
<dbReference type="EC" id="6.3.5.7" evidence="7"/>
<comment type="subcellular location">
    <subcellularLocation>
        <location evidence="7">Mitochondrion</location>
    </subcellularLocation>
</comment>
<dbReference type="Pfam" id="PF01425">
    <property type="entry name" value="Amidase"/>
    <property type="match status" value="1"/>
</dbReference>
<comment type="catalytic activity">
    <reaction evidence="6 7">
        <text>L-glutamyl-tRNA(Gln) + L-glutamine + ATP + H2O = L-glutaminyl-tRNA(Gln) + L-glutamate + ADP + phosphate + H(+)</text>
        <dbReference type="Rhea" id="RHEA:17521"/>
        <dbReference type="Rhea" id="RHEA-COMP:9681"/>
        <dbReference type="Rhea" id="RHEA-COMP:9684"/>
        <dbReference type="ChEBI" id="CHEBI:15377"/>
        <dbReference type="ChEBI" id="CHEBI:15378"/>
        <dbReference type="ChEBI" id="CHEBI:29985"/>
        <dbReference type="ChEBI" id="CHEBI:30616"/>
        <dbReference type="ChEBI" id="CHEBI:43474"/>
        <dbReference type="ChEBI" id="CHEBI:58359"/>
        <dbReference type="ChEBI" id="CHEBI:78520"/>
        <dbReference type="ChEBI" id="CHEBI:78521"/>
        <dbReference type="ChEBI" id="CHEBI:456216"/>
        <dbReference type="EC" id="6.3.5.7"/>
    </reaction>
</comment>
<feature type="region of interest" description="Disordered" evidence="8">
    <location>
        <begin position="134"/>
        <end position="155"/>
    </location>
</feature>
<keyword evidence="5 7" id="KW-0648">Protein biosynthesis</keyword>
<evidence type="ECO:0000256" key="1">
    <source>
        <dbReference type="ARBA" id="ARBA00008069"/>
    </source>
</evidence>
<dbReference type="GO" id="GO:0050567">
    <property type="term" value="F:glutaminyl-tRNA synthase (glutamine-hydrolyzing) activity"/>
    <property type="evidence" value="ECO:0007669"/>
    <property type="project" value="UniProtKB-UniRule"/>
</dbReference>
<dbReference type="SUPFAM" id="SSF75304">
    <property type="entry name" value="Amidase signature (AS) enzymes"/>
    <property type="match status" value="1"/>
</dbReference>
<keyword evidence="4 7" id="KW-0067">ATP-binding</keyword>
<keyword evidence="7" id="KW-0496">Mitochondrion</keyword>
<dbReference type="Gene3D" id="3.90.1300.10">
    <property type="entry name" value="Amidase signature (AS) domain"/>
    <property type="match status" value="1"/>
</dbReference>
<evidence type="ECO:0000256" key="8">
    <source>
        <dbReference type="SAM" id="MobiDB-lite"/>
    </source>
</evidence>
<dbReference type="GO" id="GO:0032543">
    <property type="term" value="P:mitochondrial translation"/>
    <property type="evidence" value="ECO:0007669"/>
    <property type="project" value="UniProtKB-UniRule"/>
</dbReference>
<evidence type="ECO:0000256" key="2">
    <source>
        <dbReference type="ARBA" id="ARBA00022598"/>
    </source>
</evidence>
<dbReference type="PROSITE" id="PS00571">
    <property type="entry name" value="AMIDASES"/>
    <property type="match status" value="1"/>
</dbReference>
<dbReference type="InterPro" id="IPR036928">
    <property type="entry name" value="AS_sf"/>
</dbReference>
<feature type="domain" description="Amidase" evidence="9">
    <location>
        <begin position="34"/>
        <end position="496"/>
    </location>
</feature>
<dbReference type="VEuPathDB" id="FungiDB:PC9H_006752"/>
<evidence type="ECO:0000313" key="11">
    <source>
        <dbReference type="Proteomes" id="UP000623687"/>
    </source>
</evidence>
<dbReference type="InterPro" id="IPR020556">
    <property type="entry name" value="Amidase_CS"/>
</dbReference>
<sequence length="508" mass="54372">MLSRCLSTTPIRRHASTLGPKATDSLWRQAIIRKNDSINAIVHVASEDASEALANGPLQKVAIAVKDNICTKSMPTTCSSAMLKDFRSPYDATVVRLLKEAGADLVGKTNLDEFGMGSLNTYSIHGPVVNPFQLPNEDSSWESREQRSAGGSSGGSAAAVAADMCYAALGTDTGGSIRLPASYCGVTGFKPSYGLISRYGVVSFADSLDCVGVIAKTTKRVRAVAEVIMVPDARDPTSASHALRSNASSHSPRLSATRLDGLRVGVPAEYFPSELATSVITPTRRVLSAFQSLGATIVSVSLPSTPYALSAYYVIACAEASSNLARYDGVEYGLNVTVQRTRSGDTAMRSYAATRTQGFGPEVRKRILLGTYALRADAFDNYFQQALRVRQLVRDDFNKTFRSPDVRFMVSPPAPAADQHGVDIIVHPTAIQPAPLIDDNTKQGLDAYVQDVLTVPASLAGLPALSIRSESSIRDSHEWPIGVTIVGQWGSDDMVLRVGEMVDMSLRS</sequence>
<keyword evidence="2 7" id="KW-0436">Ligase</keyword>
<dbReference type="InterPro" id="IPR023631">
    <property type="entry name" value="Amidase_dom"/>
</dbReference>
<dbReference type="GO" id="GO:0016740">
    <property type="term" value="F:transferase activity"/>
    <property type="evidence" value="ECO:0007669"/>
    <property type="project" value="UniProtKB-KW"/>
</dbReference>
<dbReference type="RefSeq" id="XP_036632314.1">
    <property type="nucleotide sequence ID" value="XM_036776295.1"/>
</dbReference>
<comment type="caution">
    <text evidence="10">The sequence shown here is derived from an EMBL/GenBank/DDBJ whole genome shotgun (WGS) entry which is preliminary data.</text>
</comment>
<dbReference type="EMBL" id="JACETU010000004">
    <property type="protein sequence ID" value="KAF7431036.1"/>
    <property type="molecule type" value="Genomic_DNA"/>
</dbReference>
<evidence type="ECO:0000256" key="5">
    <source>
        <dbReference type="ARBA" id="ARBA00022917"/>
    </source>
</evidence>
<dbReference type="GO" id="GO:0005739">
    <property type="term" value="C:mitochondrion"/>
    <property type="evidence" value="ECO:0007669"/>
    <property type="project" value="UniProtKB-SubCell"/>
</dbReference>
<comment type="similarity">
    <text evidence="1 7">Belongs to the amidase family. GatA subfamily.</text>
</comment>
<keyword evidence="3 7" id="KW-0547">Nucleotide-binding</keyword>
<dbReference type="InterPro" id="IPR000120">
    <property type="entry name" value="Amidase"/>
</dbReference>
<dbReference type="PANTHER" id="PTHR11895">
    <property type="entry name" value="TRANSAMIDASE"/>
    <property type="match status" value="1"/>
</dbReference>
<evidence type="ECO:0000256" key="3">
    <source>
        <dbReference type="ARBA" id="ARBA00022741"/>
    </source>
</evidence>
<comment type="function">
    <text evidence="7">Allows the formation of correctly charged Gln-tRNA(Gln) through the transamidation of misacylated Glu-tRNA(Gln) in the mitochondria. The reaction takes place in the presence of glutamine and ATP through an activated gamma-phospho-Glu-tRNA(Gln).</text>
</comment>
<accession>A0A8H7A1H8</accession>
<evidence type="ECO:0000256" key="4">
    <source>
        <dbReference type="ARBA" id="ARBA00022840"/>
    </source>
</evidence>
<dbReference type="Proteomes" id="UP000623687">
    <property type="component" value="Unassembled WGS sequence"/>
</dbReference>
<dbReference type="GeneID" id="59376570"/>
<feature type="active site" description="Charge relay system" evidence="7">
    <location>
        <position position="152"/>
    </location>
</feature>
<protein>
    <recommendedName>
        <fullName evidence="7">Glutamyl-tRNA(Gln) amidotransferase subunit A, mitochondrial</fullName>
        <shortName evidence="7">Glu-AdT subunit A</shortName>
        <ecNumber evidence="7">6.3.5.7</ecNumber>
    </recommendedName>
</protein>
<dbReference type="AlphaFoldDB" id="A0A8H7A1H8"/>
<dbReference type="HAMAP" id="MF_00120">
    <property type="entry name" value="GatA"/>
    <property type="match status" value="1"/>
</dbReference>
<evidence type="ECO:0000256" key="7">
    <source>
        <dbReference type="HAMAP-Rule" id="MF_03150"/>
    </source>
</evidence>
<proteinExistence type="inferred from homology"/>
<evidence type="ECO:0000259" key="9">
    <source>
        <dbReference type="Pfam" id="PF01425"/>
    </source>
</evidence>
<dbReference type="GO" id="GO:0030956">
    <property type="term" value="C:glutamyl-tRNA(Gln) amidotransferase complex"/>
    <property type="evidence" value="ECO:0007669"/>
    <property type="project" value="UniProtKB-UniRule"/>
</dbReference>
<gene>
    <name evidence="10" type="primary">HER2</name>
    <name evidence="10" type="ORF">PC9H_006752</name>
</gene>
<reference evidence="10" key="1">
    <citation type="submission" date="2019-07" db="EMBL/GenBank/DDBJ databases">
        <authorList>
            <person name="Palmer J.M."/>
        </authorList>
    </citation>
    <scope>NUCLEOTIDE SEQUENCE</scope>
    <source>
        <strain evidence="10">PC9</strain>
    </source>
</reference>
<name>A0A8H7A1H8_PLEOS</name>
<dbReference type="PANTHER" id="PTHR11895:SF7">
    <property type="entry name" value="GLUTAMYL-TRNA(GLN) AMIDOTRANSFERASE SUBUNIT A, MITOCHONDRIAL"/>
    <property type="match status" value="1"/>
</dbReference>
<keyword evidence="10" id="KW-0808">Transferase</keyword>